<organism evidence="1 2">
    <name type="scientific">Luteolibacter algae</name>
    <dbReference type="NCBI Taxonomy" id="454151"/>
    <lineage>
        <taxon>Bacteria</taxon>
        <taxon>Pseudomonadati</taxon>
        <taxon>Verrucomicrobiota</taxon>
        <taxon>Verrucomicrobiia</taxon>
        <taxon>Verrucomicrobiales</taxon>
        <taxon>Verrucomicrobiaceae</taxon>
        <taxon>Luteolibacter</taxon>
    </lineage>
</organism>
<evidence type="ECO:0000313" key="1">
    <source>
        <dbReference type="EMBL" id="MFD2256777.1"/>
    </source>
</evidence>
<accession>A0ABW5D6Q9</accession>
<evidence type="ECO:0008006" key="3">
    <source>
        <dbReference type="Google" id="ProtNLM"/>
    </source>
</evidence>
<comment type="caution">
    <text evidence="1">The sequence shown here is derived from an EMBL/GenBank/DDBJ whole genome shotgun (WGS) entry which is preliminary data.</text>
</comment>
<dbReference type="Proteomes" id="UP001597375">
    <property type="component" value="Unassembled WGS sequence"/>
</dbReference>
<evidence type="ECO:0000313" key="2">
    <source>
        <dbReference type="Proteomes" id="UP001597375"/>
    </source>
</evidence>
<dbReference type="EMBL" id="JBHUIT010000014">
    <property type="protein sequence ID" value="MFD2256777.1"/>
    <property type="molecule type" value="Genomic_DNA"/>
</dbReference>
<sequence>MTFAKEMKIHAFSIVVGIAAIVGIVGCKKTLLEFEERGRFVQRERTKLAAIVTDIQKQNAVKRLIWSDGREFVTVIRRDDVVEEGYVGDRKFQPEIGDWMKRLKASGCHGFNDDRIDGLTILYLDISTHIAVPTAEQFKDQYSAWAKAGKDPEGMRCIDLGHGWYLATDNN</sequence>
<name>A0ABW5D6Q9_9BACT</name>
<keyword evidence="2" id="KW-1185">Reference proteome</keyword>
<proteinExistence type="predicted"/>
<protein>
    <recommendedName>
        <fullName evidence="3">Lipoprotein</fullName>
    </recommendedName>
</protein>
<gene>
    <name evidence="1" type="ORF">ACFSSA_08830</name>
</gene>
<reference evidence="2" key="1">
    <citation type="journal article" date="2019" name="Int. J. Syst. Evol. Microbiol.">
        <title>The Global Catalogue of Microorganisms (GCM) 10K type strain sequencing project: providing services to taxonomists for standard genome sequencing and annotation.</title>
        <authorList>
            <consortium name="The Broad Institute Genomics Platform"/>
            <consortium name="The Broad Institute Genome Sequencing Center for Infectious Disease"/>
            <person name="Wu L."/>
            <person name="Ma J."/>
        </authorList>
    </citation>
    <scope>NUCLEOTIDE SEQUENCE [LARGE SCALE GENOMIC DNA]</scope>
    <source>
        <strain evidence="2">CGMCC 4.7106</strain>
    </source>
</reference>
<dbReference type="PROSITE" id="PS51257">
    <property type="entry name" value="PROKAR_LIPOPROTEIN"/>
    <property type="match status" value="1"/>
</dbReference>